<keyword evidence="2" id="KW-1185">Reference proteome</keyword>
<dbReference type="Proteomes" id="UP000184292">
    <property type="component" value="Unassembled WGS sequence"/>
</dbReference>
<name>A0A1M6BRS0_9RHOB</name>
<organism evidence="1 2">
    <name type="scientific">Wenxinia saemankumensis</name>
    <dbReference type="NCBI Taxonomy" id="1447782"/>
    <lineage>
        <taxon>Bacteria</taxon>
        <taxon>Pseudomonadati</taxon>
        <taxon>Pseudomonadota</taxon>
        <taxon>Alphaproteobacteria</taxon>
        <taxon>Rhodobacterales</taxon>
        <taxon>Roseobacteraceae</taxon>
        <taxon>Wenxinia</taxon>
    </lineage>
</organism>
<reference evidence="1 2" key="1">
    <citation type="submission" date="2016-11" db="EMBL/GenBank/DDBJ databases">
        <authorList>
            <person name="Jaros S."/>
            <person name="Januszkiewicz K."/>
            <person name="Wedrychowicz H."/>
        </authorList>
    </citation>
    <scope>NUCLEOTIDE SEQUENCE [LARGE SCALE GENOMIC DNA]</scope>
    <source>
        <strain evidence="1 2">DSM 100565</strain>
    </source>
</reference>
<protein>
    <submittedName>
        <fullName evidence="1">Uncharacterized protein</fullName>
    </submittedName>
</protein>
<accession>A0A1M6BRS0</accession>
<sequence length="184" mass="20924">MEPSDSQEQGDTAYCVSNSLFFAFFNRISANLVANRYSAPQTTFLLFGEKILMECDRRVAHLDVPIAFEEHLRASVENHQFFIFWHLEQLCCEYPQPFGCKIGHNTDATLILSVFSLRVELQPDCLKWQLHLTHCLKKILLAELLNTLLKKIDAGGVNVKCKGALDPLLDVSREGVITIRNQKT</sequence>
<proteinExistence type="predicted"/>
<gene>
    <name evidence="1" type="ORF">SAMN05444417_0815</name>
</gene>
<dbReference type="EMBL" id="FQYO01000002">
    <property type="protein sequence ID" value="SHI51377.1"/>
    <property type="molecule type" value="Genomic_DNA"/>
</dbReference>
<evidence type="ECO:0000313" key="2">
    <source>
        <dbReference type="Proteomes" id="UP000184292"/>
    </source>
</evidence>
<evidence type="ECO:0000313" key="1">
    <source>
        <dbReference type="EMBL" id="SHI51377.1"/>
    </source>
</evidence>
<dbReference type="AlphaFoldDB" id="A0A1M6BRS0"/>